<feature type="domain" description="Cyclic nucleotide-binding" evidence="1">
    <location>
        <begin position="13"/>
        <end position="101"/>
    </location>
</feature>
<proteinExistence type="predicted"/>
<name>A0ABZ0WMK9_9BURK</name>
<sequence length="152" mass="17089">MEGLEQILGEHAFFAGFAREHLQLVAGCARNCRFDTGDYLFHEGDSADEFYLIRHGRAALEISAPGQAPVVFETLGEGEIIGASWLVPPYRWMFDARAMTLTRAVGINAACLRGKCEADHDLGYEMMKRFLPILTKRLHATRLQILDVYGKR</sequence>
<protein>
    <submittedName>
        <fullName evidence="2">Cyclic nucleotide-binding domain-containing protein</fullName>
    </submittedName>
</protein>
<evidence type="ECO:0000313" key="3">
    <source>
        <dbReference type="Proteomes" id="UP001325479"/>
    </source>
</evidence>
<dbReference type="Proteomes" id="UP001325479">
    <property type="component" value="Chromosome"/>
</dbReference>
<dbReference type="SMART" id="SM00100">
    <property type="entry name" value="cNMP"/>
    <property type="match status" value="1"/>
</dbReference>
<dbReference type="CDD" id="cd00038">
    <property type="entry name" value="CAP_ED"/>
    <property type="match status" value="1"/>
</dbReference>
<evidence type="ECO:0000313" key="2">
    <source>
        <dbReference type="EMBL" id="WQD78609.1"/>
    </source>
</evidence>
<dbReference type="InterPro" id="IPR018490">
    <property type="entry name" value="cNMP-bd_dom_sf"/>
</dbReference>
<organism evidence="2 3">
    <name type="scientific">Paraburkholderia kururiensis</name>
    <dbReference type="NCBI Taxonomy" id="984307"/>
    <lineage>
        <taxon>Bacteria</taxon>
        <taxon>Pseudomonadati</taxon>
        <taxon>Pseudomonadota</taxon>
        <taxon>Betaproteobacteria</taxon>
        <taxon>Burkholderiales</taxon>
        <taxon>Burkholderiaceae</taxon>
        <taxon>Paraburkholderia</taxon>
    </lineage>
</organism>
<dbReference type="Pfam" id="PF00027">
    <property type="entry name" value="cNMP_binding"/>
    <property type="match status" value="1"/>
</dbReference>
<dbReference type="SUPFAM" id="SSF51206">
    <property type="entry name" value="cAMP-binding domain-like"/>
    <property type="match status" value="1"/>
</dbReference>
<dbReference type="EMBL" id="CP139965">
    <property type="protein sequence ID" value="WQD78609.1"/>
    <property type="molecule type" value="Genomic_DNA"/>
</dbReference>
<dbReference type="PROSITE" id="PS50042">
    <property type="entry name" value="CNMP_BINDING_3"/>
    <property type="match status" value="1"/>
</dbReference>
<reference evidence="2 3" key="1">
    <citation type="submission" date="2023-12" db="EMBL/GenBank/DDBJ databases">
        <title>Genome sequencing and assembly of bacterial species from a model synthetic community.</title>
        <authorList>
            <person name="Hogle S.L."/>
        </authorList>
    </citation>
    <scope>NUCLEOTIDE SEQUENCE [LARGE SCALE GENOMIC DNA]</scope>
    <source>
        <strain evidence="2 3">HAMBI 2494</strain>
    </source>
</reference>
<dbReference type="InterPro" id="IPR014710">
    <property type="entry name" value="RmlC-like_jellyroll"/>
</dbReference>
<dbReference type="RefSeq" id="WP_114809723.1">
    <property type="nucleotide sequence ID" value="NZ_CP139965.1"/>
</dbReference>
<evidence type="ECO:0000259" key="1">
    <source>
        <dbReference type="PROSITE" id="PS50042"/>
    </source>
</evidence>
<keyword evidence="3" id="KW-1185">Reference proteome</keyword>
<dbReference type="InterPro" id="IPR000595">
    <property type="entry name" value="cNMP-bd_dom"/>
</dbReference>
<gene>
    <name evidence="2" type="ORF">U0042_02565</name>
</gene>
<accession>A0ABZ0WMK9</accession>
<dbReference type="Gene3D" id="2.60.120.10">
    <property type="entry name" value="Jelly Rolls"/>
    <property type="match status" value="1"/>
</dbReference>